<reference evidence="2 3" key="1">
    <citation type="submission" date="2017-01" db="EMBL/GenBank/DDBJ databases">
        <authorList>
            <person name="Mah S.A."/>
            <person name="Swanson W.J."/>
            <person name="Moy G.W."/>
            <person name="Vacquier V.D."/>
        </authorList>
    </citation>
    <scope>NUCLEOTIDE SEQUENCE [LARGE SCALE GENOMIC DNA]</scope>
    <source>
        <strain evidence="2 3">DSM 11589</strain>
    </source>
</reference>
<sequence length="168" mass="19168">MITTVPEFLAHAITLERESAERFDELADALEVHHNGDVVELFRKMAHYSRLHLAEARDAAKGLTLPHYAPWEYHWPDAESPETVEIDEVHYRMTPHHALIAAKQSEERGHAFYALIASTCPNAEVQAMAAEFAAEEQMHIRLLLDWLKKYPPPGEHWAEDLDPPVSVD</sequence>
<organism evidence="2 3">
    <name type="scientific">Insolitispirillum peregrinum</name>
    <dbReference type="NCBI Taxonomy" id="80876"/>
    <lineage>
        <taxon>Bacteria</taxon>
        <taxon>Pseudomonadati</taxon>
        <taxon>Pseudomonadota</taxon>
        <taxon>Alphaproteobacteria</taxon>
        <taxon>Rhodospirillales</taxon>
        <taxon>Novispirillaceae</taxon>
        <taxon>Insolitispirillum</taxon>
    </lineage>
</organism>
<dbReference type="InterPro" id="IPR009078">
    <property type="entry name" value="Ferritin-like_SF"/>
</dbReference>
<protein>
    <submittedName>
        <fullName evidence="2">Rubrerythrin</fullName>
    </submittedName>
</protein>
<keyword evidence="3" id="KW-1185">Reference proteome</keyword>
<feature type="domain" description="Rubrerythrin diiron-binding" evidence="1">
    <location>
        <begin position="7"/>
        <end position="67"/>
    </location>
</feature>
<dbReference type="Gene3D" id="1.20.1260.10">
    <property type="match status" value="1"/>
</dbReference>
<dbReference type="Proteomes" id="UP000185678">
    <property type="component" value="Unassembled WGS sequence"/>
</dbReference>
<dbReference type="SUPFAM" id="SSF47240">
    <property type="entry name" value="Ferritin-like"/>
    <property type="match status" value="1"/>
</dbReference>
<dbReference type="InterPro" id="IPR012347">
    <property type="entry name" value="Ferritin-like"/>
</dbReference>
<dbReference type="RefSeq" id="WP_076400124.1">
    <property type="nucleotide sequence ID" value="NZ_FTOA01000003.1"/>
</dbReference>
<dbReference type="GO" id="GO:0046872">
    <property type="term" value="F:metal ion binding"/>
    <property type="evidence" value="ECO:0007669"/>
    <property type="project" value="InterPro"/>
</dbReference>
<evidence type="ECO:0000259" key="1">
    <source>
        <dbReference type="Pfam" id="PF02915"/>
    </source>
</evidence>
<dbReference type="Pfam" id="PF02915">
    <property type="entry name" value="Rubrerythrin"/>
    <property type="match status" value="1"/>
</dbReference>
<evidence type="ECO:0000313" key="3">
    <source>
        <dbReference type="Proteomes" id="UP000185678"/>
    </source>
</evidence>
<dbReference type="STRING" id="80876.SAMN05421779_103440"/>
<dbReference type="AlphaFoldDB" id="A0A1N7LN75"/>
<gene>
    <name evidence="2" type="ORF">SAMN05421779_103440</name>
</gene>
<dbReference type="InterPro" id="IPR003251">
    <property type="entry name" value="Rr_diiron-bd_dom"/>
</dbReference>
<accession>A0A1N7LN75</accession>
<dbReference type="EMBL" id="FTOA01000003">
    <property type="protein sequence ID" value="SIS75276.1"/>
    <property type="molecule type" value="Genomic_DNA"/>
</dbReference>
<evidence type="ECO:0000313" key="2">
    <source>
        <dbReference type="EMBL" id="SIS75276.1"/>
    </source>
</evidence>
<name>A0A1N7LN75_9PROT</name>
<dbReference type="CDD" id="cd01045">
    <property type="entry name" value="Ferritin_like_AB"/>
    <property type="match status" value="1"/>
</dbReference>
<proteinExistence type="predicted"/>
<dbReference type="GO" id="GO:0016491">
    <property type="term" value="F:oxidoreductase activity"/>
    <property type="evidence" value="ECO:0007669"/>
    <property type="project" value="InterPro"/>
</dbReference>